<feature type="region of interest" description="Disordered" evidence="5">
    <location>
        <begin position="26"/>
        <end position="75"/>
    </location>
</feature>
<keyword evidence="3 4" id="KW-0862">Zinc</keyword>
<keyword evidence="2 4" id="KW-0863">Zinc-finger</keyword>
<evidence type="ECO:0000256" key="1">
    <source>
        <dbReference type="ARBA" id="ARBA00022723"/>
    </source>
</evidence>
<evidence type="ECO:0000256" key="5">
    <source>
        <dbReference type="SAM" id="MobiDB-lite"/>
    </source>
</evidence>
<feature type="zinc finger region" description="C3H1-type" evidence="4">
    <location>
        <begin position="320"/>
        <end position="346"/>
    </location>
</feature>
<feature type="compositionally biased region" description="Low complexity" evidence="5">
    <location>
        <begin position="31"/>
        <end position="50"/>
    </location>
</feature>
<dbReference type="FunFam" id="4.10.1000.10:FF:000035">
    <property type="entry name" value="CCCH zinc finger protein, variant"/>
    <property type="match status" value="1"/>
</dbReference>
<evidence type="ECO:0000313" key="8">
    <source>
        <dbReference type="Proteomes" id="UP000016923"/>
    </source>
</evidence>
<dbReference type="PANTHER" id="PTHR46156:SF1">
    <property type="entry name" value="ZINC FINGER CCCH DOMAIN-CONTAINING PROTEIN 3"/>
    <property type="match status" value="1"/>
</dbReference>
<dbReference type="STRING" id="1262450.S3C0E5"/>
<dbReference type="PROSITE" id="PS50103">
    <property type="entry name" value="ZF_C3H1"/>
    <property type="match status" value="3"/>
</dbReference>
<accession>S3C0E5</accession>
<feature type="domain" description="C3H1-type" evidence="6">
    <location>
        <begin position="320"/>
        <end position="346"/>
    </location>
</feature>
<dbReference type="SMART" id="SM00356">
    <property type="entry name" value="ZnF_C3H1"/>
    <property type="match status" value="4"/>
</dbReference>
<dbReference type="Pfam" id="PF00642">
    <property type="entry name" value="zf-CCCH"/>
    <property type="match status" value="1"/>
</dbReference>
<feature type="domain" description="C3H1-type" evidence="6">
    <location>
        <begin position="296"/>
        <end position="319"/>
    </location>
</feature>
<dbReference type="Gene3D" id="4.10.1000.10">
    <property type="entry name" value="Zinc finger, CCCH-type"/>
    <property type="match status" value="1"/>
</dbReference>
<dbReference type="SUPFAM" id="SSF90229">
    <property type="entry name" value="CCCH zinc finger"/>
    <property type="match status" value="3"/>
</dbReference>
<dbReference type="AlphaFoldDB" id="S3C0E5"/>
<evidence type="ECO:0000256" key="3">
    <source>
        <dbReference type="ARBA" id="ARBA00022833"/>
    </source>
</evidence>
<dbReference type="GO" id="GO:0005634">
    <property type="term" value="C:nucleus"/>
    <property type="evidence" value="ECO:0007669"/>
    <property type="project" value="TreeGrafter"/>
</dbReference>
<feature type="compositionally biased region" description="Basic residues" evidence="5">
    <location>
        <begin position="156"/>
        <end position="173"/>
    </location>
</feature>
<dbReference type="PANTHER" id="PTHR46156">
    <property type="entry name" value="CCCH ZINGC FINGER"/>
    <property type="match status" value="1"/>
</dbReference>
<dbReference type="Gene3D" id="6.10.250.3220">
    <property type="match status" value="1"/>
</dbReference>
<reference evidence="7 8" key="1">
    <citation type="journal article" date="2013" name="BMC Genomics">
        <title>The genome and transcriptome of the pine saprophyte Ophiostoma piceae, and a comparison with the bark beetle-associated pine pathogen Grosmannia clavigera.</title>
        <authorList>
            <person name="Haridas S."/>
            <person name="Wang Y."/>
            <person name="Lim L."/>
            <person name="Massoumi Alamouti S."/>
            <person name="Jackman S."/>
            <person name="Docking R."/>
            <person name="Robertson G."/>
            <person name="Birol I."/>
            <person name="Bohlmann J."/>
            <person name="Breuil C."/>
        </authorList>
    </citation>
    <scope>NUCLEOTIDE SEQUENCE [LARGE SCALE GENOMIC DNA]</scope>
    <source>
        <strain evidence="7 8">UAMH 11346</strain>
    </source>
</reference>
<feature type="zinc finger region" description="C3H1-type" evidence="4">
    <location>
        <begin position="296"/>
        <end position="319"/>
    </location>
</feature>
<keyword evidence="8" id="KW-1185">Reference proteome</keyword>
<evidence type="ECO:0000313" key="7">
    <source>
        <dbReference type="EMBL" id="EPE07019.1"/>
    </source>
</evidence>
<feature type="compositionally biased region" description="Low complexity" evidence="5">
    <location>
        <begin position="95"/>
        <end position="117"/>
    </location>
</feature>
<proteinExistence type="predicted"/>
<dbReference type="InterPro" id="IPR036855">
    <property type="entry name" value="Znf_CCCH_sf"/>
</dbReference>
<dbReference type="EMBL" id="KE148152">
    <property type="protein sequence ID" value="EPE07019.1"/>
    <property type="molecule type" value="Genomic_DNA"/>
</dbReference>
<evidence type="ECO:0000259" key="6">
    <source>
        <dbReference type="PROSITE" id="PS50103"/>
    </source>
</evidence>
<name>S3C0E5_OPHP1</name>
<keyword evidence="1 4" id="KW-0479">Metal-binding</keyword>
<feature type="region of interest" description="Disordered" evidence="5">
    <location>
        <begin position="93"/>
        <end position="128"/>
    </location>
</feature>
<dbReference type="HOGENOM" id="CLU_048898_0_0_1"/>
<dbReference type="OMA" id="CKRFTST"/>
<protein>
    <submittedName>
        <fullName evidence="7">Ccch zinc finger protein</fullName>
    </submittedName>
</protein>
<feature type="region of interest" description="Disordered" evidence="5">
    <location>
        <begin position="152"/>
        <end position="184"/>
    </location>
</feature>
<evidence type="ECO:0000256" key="4">
    <source>
        <dbReference type="PROSITE-ProRule" id="PRU00723"/>
    </source>
</evidence>
<dbReference type="VEuPathDB" id="FungiDB:F503_03446"/>
<dbReference type="OrthoDB" id="410307at2759"/>
<dbReference type="eggNOG" id="KOG1492">
    <property type="taxonomic scope" value="Eukaryota"/>
</dbReference>
<dbReference type="InterPro" id="IPR000571">
    <property type="entry name" value="Znf_CCCH"/>
</dbReference>
<dbReference type="Proteomes" id="UP000016923">
    <property type="component" value="Unassembled WGS sequence"/>
</dbReference>
<feature type="domain" description="C3H1-type" evidence="6">
    <location>
        <begin position="264"/>
        <end position="292"/>
    </location>
</feature>
<gene>
    <name evidence="7" type="ORF">F503_03446</name>
</gene>
<dbReference type="GO" id="GO:0008270">
    <property type="term" value="F:zinc ion binding"/>
    <property type="evidence" value="ECO:0007669"/>
    <property type="project" value="UniProtKB-KW"/>
</dbReference>
<feature type="compositionally biased region" description="Low complexity" evidence="5">
    <location>
        <begin position="58"/>
        <end position="70"/>
    </location>
</feature>
<evidence type="ECO:0000256" key="2">
    <source>
        <dbReference type="ARBA" id="ARBA00022771"/>
    </source>
</evidence>
<sequence>MSSEDQQLLARISQLAGQINRHKNQLAGVNSVPAPQYPSSSSAYYHATPSTRPSPYQRPAFAPRGAPAGVRGRGYGSSYRVKKATPFRNRTLVLNGASDGGSESASNSDNADGNSASKTGPSWVSRTDRHMQLINSDVYEKDSQARAKAIEQTRLQKQKQRDHHERSKLRNHFSHLASSGTTPATRAAAASNSLQSTYQVFVADIPFYIAKNGSKLVKVPGDPNPPSATPKTAIIGGVKFYRSKNGNLYRHGVVKAQRRTGNIKKIDELCKTFSTTGSCSKGPRCRYIHDAAKVAACKDFLLKGDCPHGNDCDLSHDLTPERTPFCLHYAKGNCTNSNCPYTHSQVSAGALVCRPFGLYGYCDQGADCTERHVLFECPDFSNTGFVGADDDADGDVDFVTQKDYIGF</sequence>
<organism evidence="7 8">
    <name type="scientific">Ophiostoma piceae (strain UAMH 11346)</name>
    <name type="common">Sap stain fungus</name>
    <dbReference type="NCBI Taxonomy" id="1262450"/>
    <lineage>
        <taxon>Eukaryota</taxon>
        <taxon>Fungi</taxon>
        <taxon>Dikarya</taxon>
        <taxon>Ascomycota</taxon>
        <taxon>Pezizomycotina</taxon>
        <taxon>Sordariomycetes</taxon>
        <taxon>Sordariomycetidae</taxon>
        <taxon>Ophiostomatales</taxon>
        <taxon>Ophiostomataceae</taxon>
        <taxon>Ophiostoma</taxon>
    </lineage>
</organism>
<feature type="zinc finger region" description="C3H1-type" evidence="4">
    <location>
        <begin position="264"/>
        <end position="292"/>
    </location>
</feature>